<name>A0A2I0TG85_LIMLA</name>
<feature type="region of interest" description="Disordered" evidence="1">
    <location>
        <begin position="104"/>
        <end position="129"/>
    </location>
</feature>
<accession>A0A2I0TG85</accession>
<reference evidence="3" key="1">
    <citation type="submission" date="2017-11" db="EMBL/GenBank/DDBJ databases">
        <authorList>
            <person name="Lima N.C."/>
            <person name="Parody-Merino A.M."/>
            <person name="Battley P.F."/>
            <person name="Fidler A.E."/>
            <person name="Prosdocimi F."/>
        </authorList>
    </citation>
    <scope>NUCLEOTIDE SEQUENCE [LARGE SCALE GENOMIC DNA]</scope>
</reference>
<feature type="region of interest" description="Disordered" evidence="1">
    <location>
        <begin position="53"/>
        <end position="85"/>
    </location>
</feature>
<gene>
    <name evidence="2" type="ORF">llap_16878</name>
</gene>
<evidence type="ECO:0000313" key="3">
    <source>
        <dbReference type="Proteomes" id="UP000233556"/>
    </source>
</evidence>
<dbReference type="AlphaFoldDB" id="A0A2I0TG85"/>
<proteinExistence type="predicted"/>
<reference evidence="3" key="2">
    <citation type="submission" date="2017-12" db="EMBL/GenBank/DDBJ databases">
        <title>Genome sequence of the Bar-tailed Godwit (Limosa lapponica baueri).</title>
        <authorList>
            <person name="Lima N.C.B."/>
            <person name="Parody-Merino A.M."/>
            <person name="Battley P.F."/>
            <person name="Fidler A.E."/>
            <person name="Prosdocimi F."/>
        </authorList>
    </citation>
    <scope>NUCLEOTIDE SEQUENCE [LARGE SCALE GENOMIC DNA]</scope>
</reference>
<protein>
    <submittedName>
        <fullName evidence="2">Uncharacterized protein</fullName>
    </submittedName>
</protein>
<organism evidence="2 3">
    <name type="scientific">Limosa lapponica baueri</name>
    <dbReference type="NCBI Taxonomy" id="1758121"/>
    <lineage>
        <taxon>Eukaryota</taxon>
        <taxon>Metazoa</taxon>
        <taxon>Chordata</taxon>
        <taxon>Craniata</taxon>
        <taxon>Vertebrata</taxon>
        <taxon>Euteleostomi</taxon>
        <taxon>Archelosauria</taxon>
        <taxon>Archosauria</taxon>
        <taxon>Dinosauria</taxon>
        <taxon>Saurischia</taxon>
        <taxon>Theropoda</taxon>
        <taxon>Coelurosauria</taxon>
        <taxon>Aves</taxon>
        <taxon>Neognathae</taxon>
        <taxon>Neoaves</taxon>
        <taxon>Charadriiformes</taxon>
        <taxon>Scolopacidae</taxon>
        <taxon>Limosa</taxon>
    </lineage>
</organism>
<evidence type="ECO:0000256" key="1">
    <source>
        <dbReference type="SAM" id="MobiDB-lite"/>
    </source>
</evidence>
<dbReference type="Proteomes" id="UP000233556">
    <property type="component" value="Unassembled WGS sequence"/>
</dbReference>
<keyword evidence="3" id="KW-1185">Reference proteome</keyword>
<evidence type="ECO:0000313" key="2">
    <source>
        <dbReference type="EMBL" id="PKU32817.1"/>
    </source>
</evidence>
<sequence>MQRAQLWIAKRAVGSGNYELNAITSGHSIDEAGGSLGKSRQLLRLCVSRQRAGGMMKPSATGQAHKDGTLPYVPPAPKGDGRHRGCQPGGWCSVDVCAVLKESGDGGQEGETARRQHVWAEQPTTKFMN</sequence>
<dbReference type="EMBL" id="KZ510812">
    <property type="protein sequence ID" value="PKU32817.1"/>
    <property type="molecule type" value="Genomic_DNA"/>
</dbReference>